<dbReference type="GeneID" id="85476599"/>
<gene>
    <name evidence="2" type="ORF">BDP81DRAFT_443513</name>
</gene>
<keyword evidence="1" id="KW-0812">Transmembrane</keyword>
<dbReference type="EMBL" id="JAHMHQ010000049">
    <property type="protein sequence ID" value="KAK1621510.1"/>
    <property type="molecule type" value="Genomic_DNA"/>
</dbReference>
<sequence>MSLLQGVSESTQPTFEHLPKINATVQTLGAFAFIPAGKLGFVLSRTFFWRRWLHLISSIPVTFVLALGIFWKPKFDTCDREL</sequence>
<organism evidence="2 3">
    <name type="scientific">Colletotrichum phormii</name>
    <dbReference type="NCBI Taxonomy" id="359342"/>
    <lineage>
        <taxon>Eukaryota</taxon>
        <taxon>Fungi</taxon>
        <taxon>Dikarya</taxon>
        <taxon>Ascomycota</taxon>
        <taxon>Pezizomycotina</taxon>
        <taxon>Sordariomycetes</taxon>
        <taxon>Hypocreomycetidae</taxon>
        <taxon>Glomerellales</taxon>
        <taxon>Glomerellaceae</taxon>
        <taxon>Colletotrichum</taxon>
        <taxon>Colletotrichum acutatum species complex</taxon>
    </lineage>
</organism>
<comment type="caution">
    <text evidence="2">The sequence shown here is derived from an EMBL/GenBank/DDBJ whole genome shotgun (WGS) entry which is preliminary data.</text>
</comment>
<dbReference type="Proteomes" id="UP001243989">
    <property type="component" value="Unassembled WGS sequence"/>
</dbReference>
<feature type="transmembrane region" description="Helical" evidence="1">
    <location>
        <begin position="52"/>
        <end position="71"/>
    </location>
</feature>
<keyword evidence="1" id="KW-1133">Transmembrane helix</keyword>
<evidence type="ECO:0000256" key="1">
    <source>
        <dbReference type="SAM" id="Phobius"/>
    </source>
</evidence>
<proteinExistence type="predicted"/>
<dbReference type="RefSeq" id="XP_060437505.1">
    <property type="nucleotide sequence ID" value="XM_060591737.1"/>
</dbReference>
<protein>
    <submittedName>
        <fullName evidence="2">Uncharacterized protein</fullName>
    </submittedName>
</protein>
<name>A0AAJ0E8C4_9PEZI</name>
<accession>A0AAJ0E8C4</accession>
<evidence type="ECO:0000313" key="3">
    <source>
        <dbReference type="Proteomes" id="UP001243989"/>
    </source>
</evidence>
<dbReference type="AlphaFoldDB" id="A0AAJ0E8C4"/>
<evidence type="ECO:0000313" key="2">
    <source>
        <dbReference type="EMBL" id="KAK1621510.1"/>
    </source>
</evidence>
<reference evidence="2" key="1">
    <citation type="submission" date="2021-06" db="EMBL/GenBank/DDBJ databases">
        <title>Comparative genomics, transcriptomics and evolutionary studies reveal genomic signatures of adaptation to plant cell wall in hemibiotrophic fungi.</title>
        <authorList>
            <consortium name="DOE Joint Genome Institute"/>
            <person name="Baroncelli R."/>
            <person name="Diaz J.F."/>
            <person name="Benocci T."/>
            <person name="Peng M."/>
            <person name="Battaglia E."/>
            <person name="Haridas S."/>
            <person name="Andreopoulos W."/>
            <person name="Labutti K."/>
            <person name="Pangilinan J."/>
            <person name="Floch G.L."/>
            <person name="Makela M.R."/>
            <person name="Henrissat B."/>
            <person name="Grigoriev I.V."/>
            <person name="Crouch J.A."/>
            <person name="De Vries R.P."/>
            <person name="Sukno S.A."/>
            <person name="Thon M.R."/>
        </authorList>
    </citation>
    <scope>NUCLEOTIDE SEQUENCE</scope>
    <source>
        <strain evidence="2">CBS 102054</strain>
    </source>
</reference>
<keyword evidence="1" id="KW-0472">Membrane</keyword>
<keyword evidence="3" id="KW-1185">Reference proteome</keyword>